<organism evidence="11 12">
    <name type="scientific">Toxocara canis</name>
    <name type="common">Canine roundworm</name>
    <dbReference type="NCBI Taxonomy" id="6265"/>
    <lineage>
        <taxon>Eukaryota</taxon>
        <taxon>Metazoa</taxon>
        <taxon>Ecdysozoa</taxon>
        <taxon>Nematoda</taxon>
        <taxon>Chromadorea</taxon>
        <taxon>Rhabditida</taxon>
        <taxon>Spirurina</taxon>
        <taxon>Ascaridomorpha</taxon>
        <taxon>Ascaridoidea</taxon>
        <taxon>Toxocaridae</taxon>
        <taxon>Toxocara</taxon>
    </lineage>
</organism>
<evidence type="ECO:0000256" key="8">
    <source>
        <dbReference type="SAM" id="Phobius"/>
    </source>
</evidence>
<keyword evidence="7" id="KW-0407">Ion channel</keyword>
<dbReference type="Proteomes" id="UP000031036">
    <property type="component" value="Unassembled WGS sequence"/>
</dbReference>
<keyword evidence="5" id="KW-0406">Ion transport</keyword>
<feature type="transmembrane region" description="Helical" evidence="8">
    <location>
        <begin position="1077"/>
        <end position="1098"/>
    </location>
</feature>
<evidence type="ECO:0000256" key="2">
    <source>
        <dbReference type="ARBA" id="ARBA00022448"/>
    </source>
</evidence>
<evidence type="ECO:0000256" key="7">
    <source>
        <dbReference type="ARBA" id="ARBA00023303"/>
    </source>
</evidence>
<feature type="transmembrane region" description="Helical" evidence="8">
    <location>
        <begin position="987"/>
        <end position="1009"/>
    </location>
</feature>
<feature type="domain" description="TRPM SLOG" evidence="9">
    <location>
        <begin position="146"/>
        <end position="424"/>
    </location>
</feature>
<keyword evidence="3 8" id="KW-0812">Transmembrane</keyword>
<dbReference type="EMBL" id="JPKZ01001137">
    <property type="protein sequence ID" value="KHN83770.1"/>
    <property type="molecule type" value="Genomic_DNA"/>
</dbReference>
<dbReference type="OrthoDB" id="5871524at2759"/>
<dbReference type="PANTHER" id="PTHR13800">
    <property type="entry name" value="TRANSIENT RECEPTOR POTENTIAL CATION CHANNEL, SUBFAMILY M, MEMBER 6"/>
    <property type="match status" value="1"/>
</dbReference>
<evidence type="ECO:0000259" key="9">
    <source>
        <dbReference type="Pfam" id="PF18139"/>
    </source>
</evidence>
<dbReference type="GO" id="GO:0005886">
    <property type="term" value="C:plasma membrane"/>
    <property type="evidence" value="ECO:0007669"/>
    <property type="project" value="TreeGrafter"/>
</dbReference>
<dbReference type="OMA" id="FATNAWI"/>
<keyword evidence="4 8" id="KW-1133">Transmembrane helix</keyword>
<comment type="caution">
    <text evidence="11">The sequence shown here is derived from an EMBL/GenBank/DDBJ whole genome shotgun (WGS) entry which is preliminary data.</text>
</comment>
<sequence length="1275" mass="147209">MDQSPQLSQQYEHAETGTGKFQQAARRIISASQLFSALRREQRVPLVDMSSGFQQSEHGNRVSAAFKVTPSLDGLLDDFIKRKLLDKTCQVFQLDPNRNSKQCFFCQKPRESHKRCELQESIANYEYEPAKIFGRLEFPGRYAKIASFVRFAFDDNENTKDAPNHVVDLLYEQWRVPKPALVLSIIGGYQDIRMSKEKQRKIVHESIMNVIDSTNGWLVTTGNDSGIAKVVAKAVAERQAMRLKNGDRRQIMCIGVAPWGNIEKRNEIEEAVRNSKEKNPKVVYRDTEASAQIHHQAKKQSRLEVRQSVLNSNHTHFLLVDNGAHRENAEPAAVKFRAELEAELVRAGAPVITLLIEGSPTTVEQAFASVERGIPLIVLTGTGKVARLIGILRTDYANWENKEAFEKYASEKVRRYFFSRASQLEEVEQKWLNESVPKLLEICRSSKVTLVDANSRKDFDVAILQQFVAANGLKCGLTLAVQWNNIDAAREIVEKSDFEIEEQHAALITSITENKVDFVRLLVECGVDMNEFLSSRVLDNLYRGAERYIRQELKQLSKKVKSKSPAGANEQPLNLSAIDQILITFTNCPSRYGNDNTKQSFDDPFHELIIYAVFLGRCEMGIYFWEQTDRPLLSALVAVWLAHCLRKYFQKRFNETMAKSYAQIESLFEEKAIGLLEIARRHCPEWARDLVNSQGLPQWPHLSLIEIAAASRAQLFLGHAVCQWEIFRKWSRGYECNRIKYLLSFFLVVPMLFDFFVRFDKENVASRWHSKDPTVCGREASNARMSPVFGPHGIPRLRDSSSLAINSYNSRNSEIPILNTDIQEEDLEWYKKIYIFYTSACSKFTLHSTFYLFYLVFFSFVLLFGYRKDRISMCEILFYIWQMSFYLEMCNVICSTNGKDLMTRFWTWFNTGSFGNWNNFDFAHFVIFIPTLAFRVLALKFPAAFPVARIGMIAILIIAYLRLFKIIFIMSYFGPKVIMIWKMTRELLMFFMFFAVFMFAFSVSSQCLIHDNLAPYFGIAWDLFRHGLWGIFGETNEERMLGAIDGCANYSGFQWFSTPDAFDCFVRQHTLPILLTVYLFVTSVLLMNMLIAVFTHIFDQINERSVQLWRYQMYFLVQEYDAKFFLPAPLILFYHIFLTGRKLYQKVAQKGKVPKKEAKVDPYLINFERTCLSDYLELTENQKEEDSIEKIASKLDDLKKLLCPNDYLLARPHSEIRRRNANSFVMQSVVIPQSASVHGDIDFEDADDFVFDYDRTTVSSVMNSSNLLLNSSHKD</sequence>
<dbReference type="Pfam" id="PF25508">
    <property type="entry name" value="TRPM2"/>
    <property type="match status" value="2"/>
</dbReference>
<dbReference type="GO" id="GO:0099604">
    <property type="term" value="F:ligand-gated calcium channel activity"/>
    <property type="evidence" value="ECO:0007669"/>
    <property type="project" value="TreeGrafter"/>
</dbReference>
<protein>
    <submittedName>
        <fullName evidence="11">Transient receptor potential cation channel trpm</fullName>
    </submittedName>
</protein>
<accession>A0A0B2VS15</accession>
<keyword evidence="2" id="KW-0813">Transport</keyword>
<feature type="domain" description="TRPM-like" evidence="10">
    <location>
        <begin position="595"/>
        <end position="719"/>
    </location>
</feature>
<dbReference type="AlphaFoldDB" id="A0A0B2VS15"/>
<evidence type="ECO:0000313" key="12">
    <source>
        <dbReference type="Proteomes" id="UP000031036"/>
    </source>
</evidence>
<evidence type="ECO:0000313" key="11">
    <source>
        <dbReference type="EMBL" id="KHN83770.1"/>
    </source>
</evidence>
<evidence type="ECO:0000256" key="4">
    <source>
        <dbReference type="ARBA" id="ARBA00022989"/>
    </source>
</evidence>
<proteinExistence type="predicted"/>
<dbReference type="Pfam" id="PF18139">
    <property type="entry name" value="LSDAT_euk"/>
    <property type="match status" value="1"/>
</dbReference>
<dbReference type="PANTHER" id="PTHR13800:SF12">
    <property type="entry name" value="TRANSIENT RECEPTOR POTENTIAL CATION CHANNEL SUBFAMILY M MEMBER-LIKE 2"/>
    <property type="match status" value="1"/>
</dbReference>
<feature type="transmembrane region" description="Helical" evidence="8">
    <location>
        <begin position="918"/>
        <end position="938"/>
    </location>
</feature>
<feature type="transmembrane region" description="Helical" evidence="8">
    <location>
        <begin position="1124"/>
        <end position="1144"/>
    </location>
</feature>
<comment type="subcellular location">
    <subcellularLocation>
        <location evidence="1">Membrane</location>
        <topology evidence="1">Multi-pass membrane protein</topology>
    </subcellularLocation>
</comment>
<evidence type="ECO:0000259" key="10">
    <source>
        <dbReference type="Pfam" id="PF25508"/>
    </source>
</evidence>
<keyword evidence="12" id="KW-1185">Reference proteome</keyword>
<feature type="transmembrane region" description="Helical" evidence="8">
    <location>
        <begin position="950"/>
        <end position="975"/>
    </location>
</feature>
<evidence type="ECO:0000256" key="5">
    <source>
        <dbReference type="ARBA" id="ARBA00023065"/>
    </source>
</evidence>
<evidence type="ECO:0000256" key="6">
    <source>
        <dbReference type="ARBA" id="ARBA00023136"/>
    </source>
</evidence>
<evidence type="ECO:0000256" key="1">
    <source>
        <dbReference type="ARBA" id="ARBA00004141"/>
    </source>
</evidence>
<feature type="transmembrane region" description="Helical" evidence="8">
    <location>
        <begin position="844"/>
        <end position="864"/>
    </location>
</feature>
<dbReference type="InterPro" id="IPR050927">
    <property type="entry name" value="TRPM"/>
</dbReference>
<dbReference type="InterPro" id="IPR041491">
    <property type="entry name" value="TRPM_SLOG"/>
</dbReference>
<name>A0A0B2VS15_TOXCA</name>
<keyword evidence="6 8" id="KW-0472">Membrane</keyword>
<feature type="domain" description="TRPM-like" evidence="10">
    <location>
        <begin position="496"/>
        <end position="585"/>
    </location>
</feature>
<reference evidence="11 12" key="1">
    <citation type="submission" date="2014-11" db="EMBL/GenBank/DDBJ databases">
        <title>Genetic blueprint of the zoonotic pathogen Toxocara canis.</title>
        <authorList>
            <person name="Zhu X.-Q."/>
            <person name="Korhonen P.K."/>
            <person name="Cai H."/>
            <person name="Young N.D."/>
            <person name="Nejsum P."/>
            <person name="von Samson-Himmelstjerna G."/>
            <person name="Boag P.R."/>
            <person name="Tan P."/>
            <person name="Li Q."/>
            <person name="Min J."/>
            <person name="Yang Y."/>
            <person name="Wang X."/>
            <person name="Fang X."/>
            <person name="Hall R.S."/>
            <person name="Hofmann A."/>
            <person name="Sternberg P.W."/>
            <person name="Jex A.R."/>
            <person name="Gasser R.B."/>
        </authorList>
    </citation>
    <scope>NUCLEOTIDE SEQUENCE [LARGE SCALE GENOMIC DNA]</scope>
    <source>
        <strain evidence="11">PN_DK_2014</strain>
    </source>
</reference>
<keyword evidence="11" id="KW-0675">Receptor</keyword>
<dbReference type="STRING" id="6265.A0A0B2VS15"/>
<gene>
    <name evidence="11" type="primary">trpm</name>
    <name evidence="11" type="ORF">Tcan_13649</name>
</gene>
<evidence type="ECO:0000256" key="3">
    <source>
        <dbReference type="ARBA" id="ARBA00022692"/>
    </source>
</evidence>
<dbReference type="InterPro" id="IPR057366">
    <property type="entry name" value="TRPM-like"/>
</dbReference>